<proteinExistence type="predicted"/>
<dbReference type="AlphaFoldDB" id="I8YI71"/>
<name>I8YI71_9BACE</name>
<dbReference type="OrthoDB" id="9807674at2"/>
<dbReference type="PATRIC" id="fig|997887.3.peg.2814"/>
<dbReference type="Pfam" id="PF04230">
    <property type="entry name" value="PS_pyruv_trans"/>
    <property type="match status" value="1"/>
</dbReference>
<organism evidence="2 3">
    <name type="scientific">Bacteroides salyersiae CL02T12C01</name>
    <dbReference type="NCBI Taxonomy" id="997887"/>
    <lineage>
        <taxon>Bacteria</taxon>
        <taxon>Pseudomonadati</taxon>
        <taxon>Bacteroidota</taxon>
        <taxon>Bacteroidia</taxon>
        <taxon>Bacteroidales</taxon>
        <taxon>Bacteroidaceae</taxon>
        <taxon>Bacteroides</taxon>
    </lineage>
</organism>
<evidence type="ECO:0000259" key="1">
    <source>
        <dbReference type="Pfam" id="PF04230"/>
    </source>
</evidence>
<sequence length="356" mass="41591">MDIKRLYIGFKNRINYHRVIRTEMALINSVQPSDKCRVFYLGITPHSNLGDMAQHYCICKWIEENYFDYELLKFEAKTVVDSQAGFIKCLKAAYTGKDIIVFQSGYTTQDLGGQHELMHRLVIDAIPDAHILMMPQTIYFQHEENRKRCAENHSKAKRMLFLARDFVSFEQARAMFKGIKLAAFPDIVTTLIGTLSFNNARNGVCLCRRNDAEKYYSDEELNKLVSKIEETDKVTVTDTSIKENYIKVRNNKQFYIEREIERFSHYKVTITDRYHGTIFSLVAGTPVIIIKTTDHKVTTGADWFKGVYDDYVYVANNLDEAFKLYKEIVAKSLDHKLSPYMKEHYYDKLKEIFETL</sequence>
<dbReference type="Proteomes" id="UP000005150">
    <property type="component" value="Unassembled WGS sequence"/>
</dbReference>
<dbReference type="GeneID" id="93116911"/>
<gene>
    <name evidence="2" type="ORF">HMPREF1071_02707</name>
</gene>
<accession>I8YI71</accession>
<dbReference type="EMBL" id="AGXV01000032">
    <property type="protein sequence ID" value="EIY62087.1"/>
    <property type="molecule type" value="Genomic_DNA"/>
</dbReference>
<comment type="caution">
    <text evidence="2">The sequence shown here is derived from an EMBL/GenBank/DDBJ whole genome shotgun (WGS) entry which is preliminary data.</text>
</comment>
<feature type="domain" description="Polysaccharide pyruvyl transferase" evidence="1">
    <location>
        <begin position="48"/>
        <end position="291"/>
    </location>
</feature>
<reference evidence="2 3" key="1">
    <citation type="submission" date="2012-02" db="EMBL/GenBank/DDBJ databases">
        <title>The Genome Sequence of Bacteroides salyersiae CL02T12C01.</title>
        <authorList>
            <consortium name="The Broad Institute Genome Sequencing Platform"/>
            <person name="Earl A."/>
            <person name="Ward D."/>
            <person name="Feldgarden M."/>
            <person name="Gevers D."/>
            <person name="Zitomersky N.L."/>
            <person name="Coyne M.J."/>
            <person name="Comstock L.E."/>
            <person name="Young S.K."/>
            <person name="Zeng Q."/>
            <person name="Gargeya S."/>
            <person name="Fitzgerald M."/>
            <person name="Haas B."/>
            <person name="Abouelleil A."/>
            <person name="Alvarado L."/>
            <person name="Arachchi H.M."/>
            <person name="Berlin A."/>
            <person name="Chapman S.B."/>
            <person name="Gearin G."/>
            <person name="Goldberg J."/>
            <person name="Griggs A."/>
            <person name="Gujja S."/>
            <person name="Hansen M."/>
            <person name="Heiman D."/>
            <person name="Howarth C."/>
            <person name="Larimer J."/>
            <person name="Lui A."/>
            <person name="MacDonald P.J.P."/>
            <person name="McCowen C."/>
            <person name="Montmayeur A."/>
            <person name="Murphy C."/>
            <person name="Neiman D."/>
            <person name="Pearson M."/>
            <person name="Priest M."/>
            <person name="Roberts A."/>
            <person name="Saif S."/>
            <person name="Shea T."/>
            <person name="Sisk P."/>
            <person name="Stolte C."/>
            <person name="Sykes S."/>
            <person name="Wortman J."/>
            <person name="Nusbaum C."/>
            <person name="Birren B."/>
        </authorList>
    </citation>
    <scope>NUCLEOTIDE SEQUENCE [LARGE SCALE GENOMIC DNA]</scope>
    <source>
        <strain evidence="2 3">CL02T12C01</strain>
    </source>
</reference>
<protein>
    <recommendedName>
        <fullName evidence="1">Polysaccharide pyruvyl transferase domain-containing protein</fullName>
    </recommendedName>
</protein>
<keyword evidence="3" id="KW-1185">Reference proteome</keyword>
<evidence type="ECO:0000313" key="2">
    <source>
        <dbReference type="EMBL" id="EIY62087.1"/>
    </source>
</evidence>
<dbReference type="HOGENOM" id="CLU_045699_1_0_10"/>
<dbReference type="RefSeq" id="WP_007480598.1">
    <property type="nucleotide sequence ID" value="NZ_JH724308.1"/>
</dbReference>
<dbReference type="InterPro" id="IPR007345">
    <property type="entry name" value="Polysacch_pyruvyl_Trfase"/>
</dbReference>
<evidence type="ECO:0000313" key="3">
    <source>
        <dbReference type="Proteomes" id="UP000005150"/>
    </source>
</evidence>